<evidence type="ECO:0000259" key="3">
    <source>
        <dbReference type="Pfam" id="PF02786"/>
    </source>
</evidence>
<evidence type="ECO:0008006" key="6">
    <source>
        <dbReference type="Google" id="ProtNLM"/>
    </source>
</evidence>
<gene>
    <name evidence="4" type="ORF">FIBSPDRAFT_958320</name>
</gene>
<dbReference type="EMBL" id="KV417598">
    <property type="protein sequence ID" value="KZP15965.1"/>
    <property type="molecule type" value="Genomic_DNA"/>
</dbReference>
<dbReference type="Gene3D" id="3.40.50.20">
    <property type="match status" value="1"/>
</dbReference>
<dbReference type="InterPro" id="IPR016185">
    <property type="entry name" value="PreATP-grasp_dom_sf"/>
</dbReference>
<keyword evidence="1" id="KW-0092">Biotin</keyword>
<dbReference type="InterPro" id="IPR005479">
    <property type="entry name" value="CPAse_ATP-bd"/>
</dbReference>
<dbReference type="GO" id="GO:0005524">
    <property type="term" value="F:ATP binding"/>
    <property type="evidence" value="ECO:0007669"/>
    <property type="project" value="InterPro"/>
</dbReference>
<protein>
    <recommendedName>
        <fullName evidence="6">ATP-grasp domain-containing protein</fullName>
    </recommendedName>
</protein>
<feature type="domain" description="Biotin carboxylase-like N-terminal" evidence="2">
    <location>
        <begin position="54"/>
        <end position="100"/>
    </location>
</feature>
<dbReference type="OrthoDB" id="196847at2759"/>
<name>A0A166EPB8_9AGAM</name>
<dbReference type="InterPro" id="IPR005481">
    <property type="entry name" value="BC-like_N"/>
</dbReference>
<sequence>MSTRDCSWSLLFLAAKKANTVNPRRTIVAEILRLFGMAPHPKNSNASLRDSYKSSLLAGRGEIAIHILRTAQELEWSAVAVYTAQGTGNATVADEAVKLDDLWYALRSPLLPTPGRPHGIFIGSAPETLRTAGTRYSPNLQQICMRLLSGVRYPVMMKALDGGSGRGIRVVSAQEGVEEALKRCAGETQSGRFPSQKALSGPE</sequence>
<dbReference type="SUPFAM" id="SSF52440">
    <property type="entry name" value="PreATP-grasp domain"/>
    <property type="match status" value="1"/>
</dbReference>
<evidence type="ECO:0000259" key="2">
    <source>
        <dbReference type="Pfam" id="PF00289"/>
    </source>
</evidence>
<evidence type="ECO:0000313" key="5">
    <source>
        <dbReference type="Proteomes" id="UP000076532"/>
    </source>
</evidence>
<dbReference type="AlphaFoldDB" id="A0A166EPB8"/>
<dbReference type="Pfam" id="PF02786">
    <property type="entry name" value="CPSase_L_D2"/>
    <property type="match status" value="1"/>
</dbReference>
<dbReference type="Gene3D" id="3.30.1490.20">
    <property type="entry name" value="ATP-grasp fold, A domain"/>
    <property type="match status" value="1"/>
</dbReference>
<dbReference type="SUPFAM" id="SSF56059">
    <property type="entry name" value="Glutathione synthetase ATP-binding domain-like"/>
    <property type="match status" value="1"/>
</dbReference>
<feature type="domain" description="Carbamoyl phosphate synthase ATP-binding" evidence="3">
    <location>
        <begin position="147"/>
        <end position="190"/>
    </location>
</feature>
<dbReference type="PANTHER" id="PTHR45007">
    <property type="entry name" value="CARBOXYLASE, PUTATIVE (AFU_ORTHOLOGUE AFUA_5G07570)-RELATED"/>
    <property type="match status" value="1"/>
</dbReference>
<accession>A0A166EPB8</accession>
<evidence type="ECO:0000256" key="1">
    <source>
        <dbReference type="ARBA" id="ARBA00023267"/>
    </source>
</evidence>
<reference evidence="4 5" key="1">
    <citation type="journal article" date="2016" name="Mol. Biol. Evol.">
        <title>Comparative Genomics of Early-Diverging Mushroom-Forming Fungi Provides Insights into the Origins of Lignocellulose Decay Capabilities.</title>
        <authorList>
            <person name="Nagy L.G."/>
            <person name="Riley R."/>
            <person name="Tritt A."/>
            <person name="Adam C."/>
            <person name="Daum C."/>
            <person name="Floudas D."/>
            <person name="Sun H."/>
            <person name="Yadav J.S."/>
            <person name="Pangilinan J."/>
            <person name="Larsson K.H."/>
            <person name="Matsuura K."/>
            <person name="Barry K."/>
            <person name="Labutti K."/>
            <person name="Kuo R."/>
            <person name="Ohm R.A."/>
            <person name="Bhattacharya S.S."/>
            <person name="Shirouzu T."/>
            <person name="Yoshinaga Y."/>
            <person name="Martin F.M."/>
            <person name="Grigoriev I.V."/>
            <person name="Hibbett D.S."/>
        </authorList>
    </citation>
    <scope>NUCLEOTIDE SEQUENCE [LARGE SCALE GENOMIC DNA]</scope>
    <source>
        <strain evidence="4 5">CBS 109695</strain>
    </source>
</reference>
<dbReference type="PANTHER" id="PTHR45007:SF1">
    <property type="entry name" value="CARBOXYLASE, PUTATIVE (AFU_ORTHOLOGUE AFUA_5G07570)-RELATED"/>
    <property type="match status" value="1"/>
</dbReference>
<evidence type="ECO:0000313" key="4">
    <source>
        <dbReference type="EMBL" id="KZP15965.1"/>
    </source>
</evidence>
<dbReference type="Proteomes" id="UP000076532">
    <property type="component" value="Unassembled WGS sequence"/>
</dbReference>
<dbReference type="Pfam" id="PF00289">
    <property type="entry name" value="Biotin_carb_N"/>
    <property type="match status" value="1"/>
</dbReference>
<organism evidence="4 5">
    <name type="scientific">Athelia psychrophila</name>
    <dbReference type="NCBI Taxonomy" id="1759441"/>
    <lineage>
        <taxon>Eukaryota</taxon>
        <taxon>Fungi</taxon>
        <taxon>Dikarya</taxon>
        <taxon>Basidiomycota</taxon>
        <taxon>Agaricomycotina</taxon>
        <taxon>Agaricomycetes</taxon>
        <taxon>Agaricomycetidae</taxon>
        <taxon>Atheliales</taxon>
        <taxon>Atheliaceae</taxon>
        <taxon>Athelia</taxon>
    </lineage>
</organism>
<keyword evidence="5" id="KW-1185">Reference proteome</keyword>
<proteinExistence type="predicted"/>
<dbReference type="InterPro" id="IPR013815">
    <property type="entry name" value="ATP_grasp_subdomain_1"/>
</dbReference>
<dbReference type="STRING" id="436010.A0A166EPB8"/>